<name>A0ACB8E181_DERSI</name>
<gene>
    <name evidence="1" type="ORF">HPB49_017256</name>
</gene>
<evidence type="ECO:0000313" key="1">
    <source>
        <dbReference type="EMBL" id="KAH7980554.1"/>
    </source>
</evidence>
<proteinExistence type="predicted"/>
<reference evidence="1" key="1">
    <citation type="submission" date="2020-05" db="EMBL/GenBank/DDBJ databases">
        <title>Large-scale comparative analyses of tick genomes elucidate their genetic diversity and vector capacities.</title>
        <authorList>
            <person name="Jia N."/>
            <person name="Wang J."/>
            <person name="Shi W."/>
            <person name="Du L."/>
            <person name="Sun Y."/>
            <person name="Zhan W."/>
            <person name="Jiang J."/>
            <person name="Wang Q."/>
            <person name="Zhang B."/>
            <person name="Ji P."/>
            <person name="Sakyi L.B."/>
            <person name="Cui X."/>
            <person name="Yuan T."/>
            <person name="Jiang B."/>
            <person name="Yang W."/>
            <person name="Lam T.T.-Y."/>
            <person name="Chang Q."/>
            <person name="Ding S."/>
            <person name="Wang X."/>
            <person name="Zhu J."/>
            <person name="Ruan X."/>
            <person name="Zhao L."/>
            <person name="Wei J."/>
            <person name="Que T."/>
            <person name="Du C."/>
            <person name="Cheng J."/>
            <person name="Dai P."/>
            <person name="Han X."/>
            <person name="Huang E."/>
            <person name="Gao Y."/>
            <person name="Liu J."/>
            <person name="Shao H."/>
            <person name="Ye R."/>
            <person name="Li L."/>
            <person name="Wei W."/>
            <person name="Wang X."/>
            <person name="Wang C."/>
            <person name="Yang T."/>
            <person name="Huo Q."/>
            <person name="Li W."/>
            <person name="Guo W."/>
            <person name="Chen H."/>
            <person name="Zhou L."/>
            <person name="Ni X."/>
            <person name="Tian J."/>
            <person name="Zhou Y."/>
            <person name="Sheng Y."/>
            <person name="Liu T."/>
            <person name="Pan Y."/>
            <person name="Xia L."/>
            <person name="Li J."/>
            <person name="Zhao F."/>
            <person name="Cao W."/>
        </authorList>
    </citation>
    <scope>NUCLEOTIDE SEQUENCE</scope>
    <source>
        <strain evidence="1">Dsil-2018</strain>
    </source>
</reference>
<evidence type="ECO:0000313" key="2">
    <source>
        <dbReference type="Proteomes" id="UP000821865"/>
    </source>
</evidence>
<dbReference type="Proteomes" id="UP000821865">
    <property type="component" value="Chromosome 1"/>
</dbReference>
<sequence>MAQKVKVHRKLVSTYESASLRKFYLGRVDNIRAATAQALAWVQAMCDAVPATVFHNGGRALNSPQTVNGEGPDNHLLGLREMARLHETPAPIFNDKSYADFLHFRLSTSQV</sequence>
<dbReference type="EMBL" id="CM023470">
    <property type="protein sequence ID" value="KAH7980554.1"/>
    <property type="molecule type" value="Genomic_DNA"/>
</dbReference>
<comment type="caution">
    <text evidence="1">The sequence shown here is derived from an EMBL/GenBank/DDBJ whole genome shotgun (WGS) entry which is preliminary data.</text>
</comment>
<protein>
    <submittedName>
        <fullName evidence="1">Uncharacterized protein</fullName>
    </submittedName>
</protein>
<keyword evidence="2" id="KW-1185">Reference proteome</keyword>
<accession>A0ACB8E181</accession>
<organism evidence="1 2">
    <name type="scientific">Dermacentor silvarum</name>
    <name type="common">Tick</name>
    <dbReference type="NCBI Taxonomy" id="543639"/>
    <lineage>
        <taxon>Eukaryota</taxon>
        <taxon>Metazoa</taxon>
        <taxon>Ecdysozoa</taxon>
        <taxon>Arthropoda</taxon>
        <taxon>Chelicerata</taxon>
        <taxon>Arachnida</taxon>
        <taxon>Acari</taxon>
        <taxon>Parasitiformes</taxon>
        <taxon>Ixodida</taxon>
        <taxon>Ixodoidea</taxon>
        <taxon>Ixodidae</taxon>
        <taxon>Rhipicephalinae</taxon>
        <taxon>Dermacentor</taxon>
    </lineage>
</organism>